<comment type="subcellular location">
    <subcellularLocation>
        <location evidence="1">Nucleus</location>
    </subcellularLocation>
</comment>
<evidence type="ECO:0000313" key="4">
    <source>
        <dbReference type="Proteomes" id="UP000198287"/>
    </source>
</evidence>
<keyword evidence="4" id="KW-1185">Reference proteome</keyword>
<gene>
    <name evidence="3" type="ORF">Fcan01_13316</name>
</gene>
<comment type="caution">
    <text evidence="3">The sequence shown here is derived from an EMBL/GenBank/DDBJ whole genome shotgun (WGS) entry which is preliminary data.</text>
</comment>
<dbReference type="GO" id="GO:0003677">
    <property type="term" value="F:DNA binding"/>
    <property type="evidence" value="ECO:0007669"/>
    <property type="project" value="InterPro"/>
</dbReference>
<proteinExistence type="predicted"/>
<dbReference type="InterPro" id="IPR007889">
    <property type="entry name" value="HTH_Psq"/>
</dbReference>
<dbReference type="InterPro" id="IPR009057">
    <property type="entry name" value="Homeodomain-like_sf"/>
</dbReference>
<name>A0A226E415_FOLCA</name>
<dbReference type="Pfam" id="PF05225">
    <property type="entry name" value="HTH_psq"/>
    <property type="match status" value="1"/>
</dbReference>
<evidence type="ECO:0000313" key="3">
    <source>
        <dbReference type="EMBL" id="OXA52018.1"/>
    </source>
</evidence>
<feature type="domain" description="HTH psq-type" evidence="2">
    <location>
        <begin position="257"/>
        <end position="289"/>
    </location>
</feature>
<protein>
    <recommendedName>
        <fullName evidence="2">HTH psq-type domain-containing protein</fullName>
    </recommendedName>
</protein>
<dbReference type="AlphaFoldDB" id="A0A226E415"/>
<dbReference type="GO" id="GO:0005634">
    <property type="term" value="C:nucleus"/>
    <property type="evidence" value="ECO:0007669"/>
    <property type="project" value="UniProtKB-SubCell"/>
</dbReference>
<dbReference type="SUPFAM" id="SSF46689">
    <property type="entry name" value="Homeodomain-like"/>
    <property type="match status" value="1"/>
</dbReference>
<dbReference type="Proteomes" id="UP000198287">
    <property type="component" value="Unassembled WGS sequence"/>
</dbReference>
<accession>A0A226E415</accession>
<organism evidence="3 4">
    <name type="scientific">Folsomia candida</name>
    <name type="common">Springtail</name>
    <dbReference type="NCBI Taxonomy" id="158441"/>
    <lineage>
        <taxon>Eukaryota</taxon>
        <taxon>Metazoa</taxon>
        <taxon>Ecdysozoa</taxon>
        <taxon>Arthropoda</taxon>
        <taxon>Hexapoda</taxon>
        <taxon>Collembola</taxon>
        <taxon>Entomobryomorpha</taxon>
        <taxon>Isotomoidea</taxon>
        <taxon>Isotomidae</taxon>
        <taxon>Proisotominae</taxon>
        <taxon>Folsomia</taxon>
    </lineage>
</organism>
<sequence>MIAGSFSAYCRILQYVGNHFAPLVYIKAENIQNRLNSQAWLFDDLVKHISHDIIEGRQMMTARPPANFTLRLLFILNILICRKQPVVVDEQVISQFVQEKLHEWKAGARSMQDMEEALTKDQFLDQQLPSEKYLENTEMAHLDQLDGPDDPILTSQPDNPFCIGVEEDTLENTDLLQRVGNHFRPTLYPPSLNIYQKIKPIVWSREELADRLTEGIFNGVNILEVEPPQNPFVDTRRTTLESVLSSKIMTTYTLPDISDAIESYKAGMSIREASEMYNVPPYSLQKVLSLNKITRKNLF</sequence>
<evidence type="ECO:0000259" key="2">
    <source>
        <dbReference type="Pfam" id="PF05225"/>
    </source>
</evidence>
<evidence type="ECO:0000256" key="1">
    <source>
        <dbReference type="ARBA" id="ARBA00004123"/>
    </source>
</evidence>
<dbReference type="EMBL" id="LNIX01000007">
    <property type="protein sequence ID" value="OXA52018.1"/>
    <property type="molecule type" value="Genomic_DNA"/>
</dbReference>
<reference evidence="3 4" key="1">
    <citation type="submission" date="2015-12" db="EMBL/GenBank/DDBJ databases">
        <title>The genome of Folsomia candida.</title>
        <authorList>
            <person name="Faddeeva A."/>
            <person name="Derks M.F."/>
            <person name="Anvar Y."/>
            <person name="Smit S."/>
            <person name="Van Straalen N."/>
            <person name="Roelofs D."/>
        </authorList>
    </citation>
    <scope>NUCLEOTIDE SEQUENCE [LARGE SCALE GENOMIC DNA]</scope>
    <source>
        <strain evidence="3 4">VU population</strain>
        <tissue evidence="3">Whole body</tissue>
    </source>
</reference>